<evidence type="ECO:0000313" key="2">
    <source>
        <dbReference type="Proteomes" id="UP000054248"/>
    </source>
</evidence>
<dbReference type="HOGENOM" id="CLU_3015930_0_0_1"/>
<accession>A0A0C3QQQ8</accession>
<proteinExistence type="predicted"/>
<reference evidence="1 2" key="1">
    <citation type="submission" date="2014-04" db="EMBL/GenBank/DDBJ databases">
        <authorList>
            <consortium name="DOE Joint Genome Institute"/>
            <person name="Kuo A."/>
            <person name="Girlanda M."/>
            <person name="Perotto S."/>
            <person name="Kohler A."/>
            <person name="Nagy L.G."/>
            <person name="Floudas D."/>
            <person name="Copeland A."/>
            <person name="Barry K.W."/>
            <person name="Cichocki N."/>
            <person name="Veneault-Fourrey C."/>
            <person name="LaButti K."/>
            <person name="Lindquist E.A."/>
            <person name="Lipzen A."/>
            <person name="Lundell T."/>
            <person name="Morin E."/>
            <person name="Murat C."/>
            <person name="Sun H."/>
            <person name="Tunlid A."/>
            <person name="Henrissat B."/>
            <person name="Grigoriev I.V."/>
            <person name="Hibbett D.S."/>
            <person name="Martin F."/>
            <person name="Nordberg H.P."/>
            <person name="Cantor M.N."/>
            <person name="Hua S.X."/>
        </authorList>
    </citation>
    <scope>NUCLEOTIDE SEQUENCE [LARGE SCALE GENOMIC DNA]</scope>
    <source>
        <strain evidence="1 2">MUT 4182</strain>
    </source>
</reference>
<protein>
    <submittedName>
        <fullName evidence="1">Uncharacterized protein</fullName>
    </submittedName>
</protein>
<sequence length="56" mass="6568">MAQGDIFQTDLALHEEGCLRDQATWLARYSEVCPELRAFTFPDGTRWARVKDRWIP</sequence>
<organism evidence="1 2">
    <name type="scientific">Tulasnella calospora MUT 4182</name>
    <dbReference type="NCBI Taxonomy" id="1051891"/>
    <lineage>
        <taxon>Eukaryota</taxon>
        <taxon>Fungi</taxon>
        <taxon>Dikarya</taxon>
        <taxon>Basidiomycota</taxon>
        <taxon>Agaricomycotina</taxon>
        <taxon>Agaricomycetes</taxon>
        <taxon>Cantharellales</taxon>
        <taxon>Tulasnellaceae</taxon>
        <taxon>Tulasnella</taxon>
    </lineage>
</organism>
<name>A0A0C3QQQ8_9AGAM</name>
<keyword evidence="2" id="KW-1185">Reference proteome</keyword>
<evidence type="ECO:0000313" key="1">
    <source>
        <dbReference type="EMBL" id="KIO29944.1"/>
    </source>
</evidence>
<gene>
    <name evidence="1" type="ORF">M407DRAFT_242446</name>
</gene>
<reference evidence="2" key="2">
    <citation type="submission" date="2015-01" db="EMBL/GenBank/DDBJ databases">
        <title>Evolutionary Origins and Diversification of the Mycorrhizal Mutualists.</title>
        <authorList>
            <consortium name="DOE Joint Genome Institute"/>
            <consortium name="Mycorrhizal Genomics Consortium"/>
            <person name="Kohler A."/>
            <person name="Kuo A."/>
            <person name="Nagy L.G."/>
            <person name="Floudas D."/>
            <person name="Copeland A."/>
            <person name="Barry K.W."/>
            <person name="Cichocki N."/>
            <person name="Veneault-Fourrey C."/>
            <person name="LaButti K."/>
            <person name="Lindquist E.A."/>
            <person name="Lipzen A."/>
            <person name="Lundell T."/>
            <person name="Morin E."/>
            <person name="Murat C."/>
            <person name="Riley R."/>
            <person name="Ohm R."/>
            <person name="Sun H."/>
            <person name="Tunlid A."/>
            <person name="Henrissat B."/>
            <person name="Grigoriev I.V."/>
            <person name="Hibbett D.S."/>
            <person name="Martin F."/>
        </authorList>
    </citation>
    <scope>NUCLEOTIDE SEQUENCE [LARGE SCALE GENOMIC DNA]</scope>
    <source>
        <strain evidence="2">MUT 4182</strain>
    </source>
</reference>
<dbReference type="AlphaFoldDB" id="A0A0C3QQQ8"/>
<dbReference type="Proteomes" id="UP000054248">
    <property type="component" value="Unassembled WGS sequence"/>
</dbReference>
<dbReference type="EMBL" id="KN822977">
    <property type="protein sequence ID" value="KIO29944.1"/>
    <property type="molecule type" value="Genomic_DNA"/>
</dbReference>